<dbReference type="GO" id="GO:0005737">
    <property type="term" value="C:cytoplasm"/>
    <property type="evidence" value="ECO:0007669"/>
    <property type="project" value="TreeGrafter"/>
</dbReference>
<dbReference type="RefSeq" id="WP_017077819.1">
    <property type="nucleotide sequence ID" value="NZ_CAWNUF010000106.1"/>
</dbReference>
<dbReference type="InterPro" id="IPR036291">
    <property type="entry name" value="NAD(P)-bd_dom_sf"/>
</dbReference>
<dbReference type="InterPro" id="IPR001509">
    <property type="entry name" value="Epimerase_deHydtase"/>
</dbReference>
<reference evidence="3" key="1">
    <citation type="submission" date="2016-07" db="EMBL/GenBank/DDBJ databases">
        <title>Nontailed viruses are major unrecognized killers of bacteria in the ocean.</title>
        <authorList>
            <person name="Kauffman K."/>
            <person name="Hussain F."/>
            <person name="Yang J."/>
            <person name="Arevalo P."/>
            <person name="Brown J."/>
            <person name="Cutler M."/>
            <person name="Kelly L."/>
            <person name="Polz M.F."/>
        </authorList>
    </citation>
    <scope>NUCLEOTIDE SEQUENCE [LARGE SCALE GENOMIC DNA]</scope>
    <source>
        <strain evidence="3">10N.286.54.F3</strain>
    </source>
</reference>
<dbReference type="InterPro" id="IPR051783">
    <property type="entry name" value="NAD(P)-dependent_oxidoreduct"/>
</dbReference>
<feature type="domain" description="NAD-dependent epimerase/dehydratase" evidence="1">
    <location>
        <begin position="3"/>
        <end position="108"/>
    </location>
</feature>
<evidence type="ECO:0000313" key="2">
    <source>
        <dbReference type="EMBL" id="PMF21651.1"/>
    </source>
</evidence>
<dbReference type="Pfam" id="PF01370">
    <property type="entry name" value="Epimerase"/>
    <property type="match status" value="1"/>
</dbReference>
<dbReference type="Gene3D" id="3.40.50.720">
    <property type="entry name" value="NAD(P)-binding Rossmann-like Domain"/>
    <property type="match status" value="1"/>
</dbReference>
<gene>
    <name evidence="2" type="ORF">BCV19_08160</name>
</gene>
<evidence type="ECO:0000313" key="3">
    <source>
        <dbReference type="Proteomes" id="UP000235405"/>
    </source>
</evidence>
<dbReference type="PANTHER" id="PTHR48079:SF6">
    <property type="entry name" value="NAD(P)-BINDING DOMAIN-CONTAINING PROTEIN-RELATED"/>
    <property type="match status" value="1"/>
</dbReference>
<dbReference type="PANTHER" id="PTHR48079">
    <property type="entry name" value="PROTEIN YEEZ"/>
    <property type="match status" value="1"/>
</dbReference>
<organism evidence="2 3">
    <name type="scientific">Vibrio splendidus</name>
    <dbReference type="NCBI Taxonomy" id="29497"/>
    <lineage>
        <taxon>Bacteria</taxon>
        <taxon>Pseudomonadati</taxon>
        <taxon>Pseudomonadota</taxon>
        <taxon>Gammaproteobacteria</taxon>
        <taxon>Vibrionales</taxon>
        <taxon>Vibrionaceae</taxon>
        <taxon>Vibrio</taxon>
    </lineage>
</organism>
<comment type="caution">
    <text evidence="2">The sequence shown here is derived from an EMBL/GenBank/DDBJ whole genome shotgun (WGS) entry which is preliminary data.</text>
</comment>
<dbReference type="GO" id="GO:0004029">
    <property type="term" value="F:aldehyde dehydrogenase (NAD+) activity"/>
    <property type="evidence" value="ECO:0007669"/>
    <property type="project" value="TreeGrafter"/>
</dbReference>
<dbReference type="AlphaFoldDB" id="A0A2N7CF03"/>
<sequence length="273" mass="30695">MKVLIAGANGYIGSHVTKMFVESGFEVSIYSRTSGVLPPARKLTKVPSDFSGYFDIVINCARPHWSEFSPEEIADIESKLLTQLDRLAAEGATKIHTSGVWLFGHASHNDLKEFRLKPLDAVKPDTVTIGCAIKKKWHVVYCPSLVYGGENCQLKRIVDSLSDQTLQVAIPSQGYNQYIHVNDIARFYLALVQGKHPAIQHFIAETVGYSPELFSQLLLDFQIVKHVYKSSWSDFEKYHGSSAVEIEKLNLKLPISSLCEPKESLRKYIENYT</sequence>
<evidence type="ECO:0000259" key="1">
    <source>
        <dbReference type="Pfam" id="PF01370"/>
    </source>
</evidence>
<protein>
    <submittedName>
        <fullName evidence="2">NAD-dependent dehydratase</fullName>
    </submittedName>
</protein>
<accession>A0A2N7CF03</accession>
<dbReference type="EMBL" id="MCSW01000168">
    <property type="protein sequence ID" value="PMF21651.1"/>
    <property type="molecule type" value="Genomic_DNA"/>
</dbReference>
<dbReference type="SUPFAM" id="SSF51735">
    <property type="entry name" value="NAD(P)-binding Rossmann-fold domains"/>
    <property type="match status" value="1"/>
</dbReference>
<dbReference type="Proteomes" id="UP000235405">
    <property type="component" value="Unassembled WGS sequence"/>
</dbReference>
<proteinExistence type="predicted"/>
<name>A0A2N7CF03_VIBSP</name>